<evidence type="ECO:0000313" key="2">
    <source>
        <dbReference type="Proteomes" id="UP000634136"/>
    </source>
</evidence>
<protein>
    <submittedName>
        <fullName evidence="1">Uncharacterized protein</fullName>
    </submittedName>
</protein>
<sequence>MRSDCERKVGLGGNEIWTVKE</sequence>
<accession>A0A834XB42</accession>
<dbReference type="AlphaFoldDB" id="A0A834XB42"/>
<name>A0A834XB42_9FABA</name>
<organism evidence="1 2">
    <name type="scientific">Senna tora</name>
    <dbReference type="NCBI Taxonomy" id="362788"/>
    <lineage>
        <taxon>Eukaryota</taxon>
        <taxon>Viridiplantae</taxon>
        <taxon>Streptophyta</taxon>
        <taxon>Embryophyta</taxon>
        <taxon>Tracheophyta</taxon>
        <taxon>Spermatophyta</taxon>
        <taxon>Magnoliopsida</taxon>
        <taxon>eudicotyledons</taxon>
        <taxon>Gunneridae</taxon>
        <taxon>Pentapetalae</taxon>
        <taxon>rosids</taxon>
        <taxon>fabids</taxon>
        <taxon>Fabales</taxon>
        <taxon>Fabaceae</taxon>
        <taxon>Caesalpinioideae</taxon>
        <taxon>Cassia clade</taxon>
        <taxon>Senna</taxon>
    </lineage>
</organism>
<dbReference type="Proteomes" id="UP000634136">
    <property type="component" value="Unassembled WGS sequence"/>
</dbReference>
<proteinExistence type="predicted"/>
<gene>
    <name evidence="1" type="ORF">G2W53_003675</name>
</gene>
<comment type="caution">
    <text evidence="1">The sequence shown here is derived from an EMBL/GenBank/DDBJ whole genome shotgun (WGS) entry which is preliminary data.</text>
</comment>
<dbReference type="EMBL" id="JAAIUW010000002">
    <property type="protein sequence ID" value="KAF7841377.1"/>
    <property type="molecule type" value="Genomic_DNA"/>
</dbReference>
<keyword evidence="2" id="KW-1185">Reference proteome</keyword>
<reference evidence="1" key="1">
    <citation type="submission" date="2020-09" db="EMBL/GenBank/DDBJ databases">
        <title>Genome-Enabled Discovery of Anthraquinone Biosynthesis in Senna tora.</title>
        <authorList>
            <person name="Kang S.-H."/>
            <person name="Pandey R.P."/>
            <person name="Lee C.-M."/>
            <person name="Sim J.-S."/>
            <person name="Jeong J.-T."/>
            <person name="Choi B.-S."/>
            <person name="Jung M."/>
            <person name="Ginzburg D."/>
            <person name="Zhao K."/>
            <person name="Won S.Y."/>
            <person name="Oh T.-J."/>
            <person name="Yu Y."/>
            <person name="Kim N.-H."/>
            <person name="Lee O.R."/>
            <person name="Lee T.-H."/>
            <person name="Bashyal P."/>
            <person name="Kim T.-S."/>
            <person name="Lee W.-H."/>
            <person name="Kawkins C."/>
            <person name="Kim C.-K."/>
            <person name="Kim J.S."/>
            <person name="Ahn B.O."/>
            <person name="Rhee S.Y."/>
            <person name="Sohng J.K."/>
        </authorList>
    </citation>
    <scope>NUCLEOTIDE SEQUENCE</scope>
    <source>
        <tissue evidence="1">Leaf</tissue>
    </source>
</reference>
<evidence type="ECO:0000313" key="1">
    <source>
        <dbReference type="EMBL" id="KAF7841377.1"/>
    </source>
</evidence>